<feature type="binding site" evidence="8">
    <location>
        <position position="103"/>
    </location>
    <ligand>
        <name>FAD</name>
        <dbReference type="ChEBI" id="CHEBI:57692"/>
    </ligand>
</feature>
<dbReference type="Proteomes" id="UP001215280">
    <property type="component" value="Unassembled WGS sequence"/>
</dbReference>
<evidence type="ECO:0000256" key="5">
    <source>
        <dbReference type="ARBA" id="ARBA00022827"/>
    </source>
</evidence>
<dbReference type="Gene3D" id="3.30.560.10">
    <property type="entry name" value="Glucose Oxidase, domain 3"/>
    <property type="match status" value="1"/>
</dbReference>
<dbReference type="InterPro" id="IPR000172">
    <property type="entry name" value="GMC_OxRdtase_N"/>
</dbReference>
<feature type="signal peptide" evidence="10">
    <location>
        <begin position="1"/>
        <end position="22"/>
    </location>
</feature>
<dbReference type="InterPro" id="IPR007867">
    <property type="entry name" value="GMC_OxRtase_C"/>
</dbReference>
<dbReference type="Gene3D" id="3.50.50.60">
    <property type="entry name" value="FAD/NAD(P)-binding domain"/>
    <property type="match status" value="1"/>
</dbReference>
<dbReference type="GO" id="GO:0050660">
    <property type="term" value="F:flavin adenine dinucleotide binding"/>
    <property type="evidence" value="ECO:0007669"/>
    <property type="project" value="InterPro"/>
</dbReference>
<keyword evidence="14" id="KW-1185">Reference proteome</keyword>
<dbReference type="PANTHER" id="PTHR11552">
    <property type="entry name" value="GLUCOSE-METHANOL-CHOLINE GMC OXIDOREDUCTASE"/>
    <property type="match status" value="1"/>
</dbReference>
<dbReference type="AlphaFoldDB" id="A0AAD7I907"/>
<dbReference type="PROSITE" id="PS00623">
    <property type="entry name" value="GMC_OXRED_1"/>
    <property type="match status" value="1"/>
</dbReference>
<evidence type="ECO:0000256" key="9">
    <source>
        <dbReference type="RuleBase" id="RU003968"/>
    </source>
</evidence>
<keyword evidence="4 10" id="KW-0732">Signal</keyword>
<feature type="binding site" evidence="8">
    <location>
        <position position="256"/>
    </location>
    <ligand>
        <name>FAD</name>
        <dbReference type="ChEBI" id="CHEBI:57692"/>
    </ligand>
</feature>
<dbReference type="SUPFAM" id="SSF51905">
    <property type="entry name" value="FAD/NAD(P)-binding domain"/>
    <property type="match status" value="1"/>
</dbReference>
<evidence type="ECO:0000256" key="2">
    <source>
        <dbReference type="ARBA" id="ARBA00010790"/>
    </source>
</evidence>
<protein>
    <submittedName>
        <fullName evidence="13">Alcohol oxidase</fullName>
    </submittedName>
</protein>
<evidence type="ECO:0000256" key="4">
    <source>
        <dbReference type="ARBA" id="ARBA00022729"/>
    </source>
</evidence>
<organism evidence="13 14">
    <name type="scientific">Mycena maculata</name>
    <dbReference type="NCBI Taxonomy" id="230809"/>
    <lineage>
        <taxon>Eukaryota</taxon>
        <taxon>Fungi</taxon>
        <taxon>Dikarya</taxon>
        <taxon>Basidiomycota</taxon>
        <taxon>Agaricomycotina</taxon>
        <taxon>Agaricomycetes</taxon>
        <taxon>Agaricomycetidae</taxon>
        <taxon>Agaricales</taxon>
        <taxon>Marasmiineae</taxon>
        <taxon>Mycenaceae</taxon>
        <taxon>Mycena</taxon>
    </lineage>
</organism>
<comment type="caution">
    <text evidence="13">The sequence shown here is derived from an EMBL/GenBank/DDBJ whole genome shotgun (WGS) entry which is preliminary data.</text>
</comment>
<keyword evidence="6" id="KW-0560">Oxidoreductase</keyword>
<dbReference type="PANTHER" id="PTHR11552:SF201">
    <property type="entry name" value="GLUCOSE-METHANOL-CHOLINE OXIDOREDUCTASE N-TERMINAL DOMAIN-CONTAINING PROTEIN"/>
    <property type="match status" value="1"/>
</dbReference>
<gene>
    <name evidence="13" type="ORF">DFH07DRAFT_966512</name>
</gene>
<proteinExistence type="inferred from homology"/>
<accession>A0AAD7I907</accession>
<evidence type="ECO:0000259" key="12">
    <source>
        <dbReference type="PROSITE" id="PS00624"/>
    </source>
</evidence>
<evidence type="ECO:0000256" key="1">
    <source>
        <dbReference type="ARBA" id="ARBA00001974"/>
    </source>
</evidence>
<evidence type="ECO:0000256" key="8">
    <source>
        <dbReference type="PIRSR" id="PIRSR000137-2"/>
    </source>
</evidence>
<dbReference type="EMBL" id="JARJLG010000143">
    <property type="protein sequence ID" value="KAJ7737459.1"/>
    <property type="molecule type" value="Genomic_DNA"/>
</dbReference>
<dbReference type="InterPro" id="IPR012132">
    <property type="entry name" value="GMC_OxRdtase"/>
</dbReference>
<keyword evidence="5 8" id="KW-0274">FAD</keyword>
<dbReference type="Pfam" id="PF05199">
    <property type="entry name" value="GMC_oxred_C"/>
    <property type="match status" value="1"/>
</dbReference>
<keyword evidence="3 9" id="KW-0285">Flavoprotein</keyword>
<comment type="cofactor">
    <cofactor evidence="1 8">
        <name>FAD</name>
        <dbReference type="ChEBI" id="CHEBI:57692"/>
    </cofactor>
</comment>
<sequence length="630" mass="67546">MFAAFVFTAATLLPHIAIVAVARETTPLLFAGLDFDFIVVGGGTSGLVAAARLTEDPNIVVGVIEAGQYRPNDPVIEIPQSYAAPGVDPGLDGKPVAYPRGKVVGGSSAINSLIWQRGDKDEYDLWATSFGNGPDWSFSSLLPYFKKVETWSPPPVSPATISSNLSSALRSSHGDNGPVHISYNNFLTDVDKPSVEAASIFGVPDNFSPDLGDPLGFSSIARNVDPVKGIRMYASNSYYTPNSNRQNLILLTGAQVTKLMFGDKTLTAIGVEYTAENETYTAHVSKEVILAAGPGLENLKSYSNLIRVLGSLKTPQILELSGVGNKTLLSHLNIPCLVDLPAVGENLQDHPVTVSDFQLTSSTVTLDDLIFNTTFRLQEQALYNASRQGALTYTPAAMAPTTLQTLFGQQDTEQLITSLITSLALMSQTPLQQVQYEAQVELLKAGSIPFLELVVYPTGGVASEPAPNVSYVTIAVMEVHPFGRGSVHINTSNPLANPVIDPRYLEVPFDAQILIKAAQFAQKWMLTEPMSALVESLSTPSSAVTSAAAWDSFVRAHVQSTNHPLGTTAMAPRSIGGVVDPMLKVYGLNNVRVIDAGIFPFTIGVPLQPTVYAVAEKASDMIKQSWDIKY</sequence>
<comment type="similarity">
    <text evidence="2 9">Belongs to the GMC oxidoreductase family.</text>
</comment>
<evidence type="ECO:0000256" key="10">
    <source>
        <dbReference type="SAM" id="SignalP"/>
    </source>
</evidence>
<feature type="domain" description="Glucose-methanol-choline oxidoreductase N-terminal" evidence="12">
    <location>
        <begin position="310"/>
        <end position="324"/>
    </location>
</feature>
<evidence type="ECO:0000259" key="11">
    <source>
        <dbReference type="PROSITE" id="PS00623"/>
    </source>
</evidence>
<dbReference type="PIRSF" id="PIRSF000137">
    <property type="entry name" value="Alcohol_oxidase"/>
    <property type="match status" value="1"/>
</dbReference>
<dbReference type="InterPro" id="IPR036188">
    <property type="entry name" value="FAD/NAD-bd_sf"/>
</dbReference>
<dbReference type="InterPro" id="IPR027424">
    <property type="entry name" value="Glucose_Oxidase_domain_2"/>
</dbReference>
<dbReference type="PROSITE" id="PS00624">
    <property type="entry name" value="GMC_OXRED_2"/>
    <property type="match status" value="1"/>
</dbReference>
<feature type="binding site" evidence="8">
    <location>
        <begin position="44"/>
        <end position="45"/>
    </location>
    <ligand>
        <name>FAD</name>
        <dbReference type="ChEBI" id="CHEBI:57692"/>
    </ligand>
</feature>
<evidence type="ECO:0000313" key="14">
    <source>
        <dbReference type="Proteomes" id="UP001215280"/>
    </source>
</evidence>
<dbReference type="GO" id="GO:0016614">
    <property type="term" value="F:oxidoreductase activity, acting on CH-OH group of donors"/>
    <property type="evidence" value="ECO:0007669"/>
    <property type="project" value="InterPro"/>
</dbReference>
<dbReference type="Gene3D" id="4.10.450.10">
    <property type="entry name" value="Glucose Oxidase, domain 2"/>
    <property type="match status" value="1"/>
</dbReference>
<evidence type="ECO:0000256" key="6">
    <source>
        <dbReference type="ARBA" id="ARBA00023002"/>
    </source>
</evidence>
<dbReference type="SUPFAM" id="SSF54373">
    <property type="entry name" value="FAD-linked reductases, C-terminal domain"/>
    <property type="match status" value="1"/>
</dbReference>
<feature type="domain" description="Glucose-methanol-choline oxidoreductase N-terminal" evidence="11">
    <location>
        <begin position="101"/>
        <end position="124"/>
    </location>
</feature>
<evidence type="ECO:0000256" key="7">
    <source>
        <dbReference type="ARBA" id="ARBA00023180"/>
    </source>
</evidence>
<evidence type="ECO:0000256" key="3">
    <source>
        <dbReference type="ARBA" id="ARBA00022630"/>
    </source>
</evidence>
<evidence type="ECO:0000313" key="13">
    <source>
        <dbReference type="EMBL" id="KAJ7737459.1"/>
    </source>
</evidence>
<reference evidence="13" key="1">
    <citation type="submission" date="2023-03" db="EMBL/GenBank/DDBJ databases">
        <title>Massive genome expansion in bonnet fungi (Mycena s.s.) driven by repeated elements and novel gene families across ecological guilds.</title>
        <authorList>
            <consortium name="Lawrence Berkeley National Laboratory"/>
            <person name="Harder C.B."/>
            <person name="Miyauchi S."/>
            <person name="Viragh M."/>
            <person name="Kuo A."/>
            <person name="Thoen E."/>
            <person name="Andreopoulos B."/>
            <person name="Lu D."/>
            <person name="Skrede I."/>
            <person name="Drula E."/>
            <person name="Henrissat B."/>
            <person name="Morin E."/>
            <person name="Kohler A."/>
            <person name="Barry K."/>
            <person name="LaButti K."/>
            <person name="Morin E."/>
            <person name="Salamov A."/>
            <person name="Lipzen A."/>
            <person name="Mereny Z."/>
            <person name="Hegedus B."/>
            <person name="Baldrian P."/>
            <person name="Stursova M."/>
            <person name="Weitz H."/>
            <person name="Taylor A."/>
            <person name="Grigoriev I.V."/>
            <person name="Nagy L.G."/>
            <person name="Martin F."/>
            <person name="Kauserud H."/>
        </authorList>
    </citation>
    <scope>NUCLEOTIDE SEQUENCE</scope>
    <source>
        <strain evidence="13">CBHHK188m</strain>
    </source>
</reference>
<name>A0AAD7I907_9AGAR</name>
<keyword evidence="7" id="KW-0325">Glycoprotein</keyword>
<feature type="chain" id="PRO_5042278788" evidence="10">
    <location>
        <begin position="23"/>
        <end position="630"/>
    </location>
</feature>
<dbReference type="Pfam" id="PF00732">
    <property type="entry name" value="GMC_oxred_N"/>
    <property type="match status" value="1"/>
</dbReference>